<dbReference type="InterPro" id="IPR019262">
    <property type="entry name" value="DUF2272"/>
</dbReference>
<sequence>MGRLAIVCGVLLGLAGCAGTLPVAPTTVPAGQVEALVRAAEAEWLRWGRQEVRFVPGGGTCAVIADGSCRPIDDGCGREQSAALCPVVDDYWRALGPLREYHDCRRTDVCEAEWPADQGPPDFTPAWSAAFVSALMKAAGFSRSEFRFAAAHAQYVAAARDGHASAFEVVPTPAAADVGDLVCLPRAMAGDSGRPLGVDEVRGRDGITPMHCDIVVRRDLEARTLDVIGGNVQQAVSRSIVPLGADGLLHRWPEPERAWMLVMKPRRAPAPLP</sequence>
<name>A0AAW9QB50_9BURK</name>
<protein>
    <submittedName>
        <fullName evidence="3">DUF2272 domain-containing protein</fullName>
    </submittedName>
</protein>
<feature type="signal peptide" evidence="1">
    <location>
        <begin position="1"/>
        <end position="23"/>
    </location>
</feature>
<dbReference type="RefSeq" id="WP_332287838.1">
    <property type="nucleotide sequence ID" value="NZ_JAZIBG010000009.1"/>
</dbReference>
<reference evidence="3 4" key="1">
    <citation type="submission" date="2024-02" db="EMBL/GenBank/DDBJ databases">
        <title>Genome sequence of Aquincola sp. MAHUQ-54.</title>
        <authorList>
            <person name="Huq M.A."/>
        </authorList>
    </citation>
    <scope>NUCLEOTIDE SEQUENCE [LARGE SCALE GENOMIC DNA]</scope>
    <source>
        <strain evidence="3 4">MAHUQ-54</strain>
    </source>
</reference>
<dbReference type="Proteomes" id="UP001336250">
    <property type="component" value="Unassembled WGS sequence"/>
</dbReference>
<keyword evidence="1" id="KW-0732">Signal</keyword>
<dbReference type="AlphaFoldDB" id="A0AAW9QB50"/>
<comment type="caution">
    <text evidence="3">The sequence shown here is derived from an EMBL/GenBank/DDBJ whole genome shotgun (WGS) entry which is preliminary data.</text>
</comment>
<dbReference type="EMBL" id="JAZIBG010000009">
    <property type="protein sequence ID" value="MEF7612929.1"/>
    <property type="molecule type" value="Genomic_DNA"/>
</dbReference>
<evidence type="ECO:0000256" key="1">
    <source>
        <dbReference type="SAM" id="SignalP"/>
    </source>
</evidence>
<dbReference type="PROSITE" id="PS51257">
    <property type="entry name" value="PROKAR_LIPOPROTEIN"/>
    <property type="match status" value="1"/>
</dbReference>
<proteinExistence type="predicted"/>
<organism evidence="3 4">
    <name type="scientific">Aquincola agrisoli</name>
    <dbReference type="NCBI Taxonomy" id="3119538"/>
    <lineage>
        <taxon>Bacteria</taxon>
        <taxon>Pseudomonadati</taxon>
        <taxon>Pseudomonadota</taxon>
        <taxon>Betaproteobacteria</taxon>
        <taxon>Burkholderiales</taxon>
        <taxon>Sphaerotilaceae</taxon>
        <taxon>Aquincola</taxon>
    </lineage>
</organism>
<dbReference type="Pfam" id="PF10030">
    <property type="entry name" value="DUF2272"/>
    <property type="match status" value="1"/>
</dbReference>
<gene>
    <name evidence="3" type="ORF">V4F39_03330</name>
</gene>
<feature type="chain" id="PRO_5044004397" evidence="1">
    <location>
        <begin position="24"/>
        <end position="273"/>
    </location>
</feature>
<evidence type="ECO:0000313" key="3">
    <source>
        <dbReference type="EMBL" id="MEF7612929.1"/>
    </source>
</evidence>
<evidence type="ECO:0000259" key="2">
    <source>
        <dbReference type="Pfam" id="PF10030"/>
    </source>
</evidence>
<evidence type="ECO:0000313" key="4">
    <source>
        <dbReference type="Proteomes" id="UP001336250"/>
    </source>
</evidence>
<accession>A0AAW9QB50</accession>
<keyword evidence="4" id="KW-1185">Reference proteome</keyword>
<feature type="domain" description="DUF2272" evidence="2">
    <location>
        <begin position="124"/>
        <end position="250"/>
    </location>
</feature>